<feature type="region of interest" description="Disordered" evidence="1">
    <location>
        <begin position="1"/>
        <end position="27"/>
    </location>
</feature>
<feature type="compositionally biased region" description="Polar residues" evidence="1">
    <location>
        <begin position="9"/>
        <end position="22"/>
    </location>
</feature>
<keyword evidence="3" id="KW-1185">Reference proteome</keyword>
<evidence type="ECO:0000256" key="1">
    <source>
        <dbReference type="SAM" id="MobiDB-lite"/>
    </source>
</evidence>
<feature type="region of interest" description="Disordered" evidence="1">
    <location>
        <begin position="267"/>
        <end position="287"/>
    </location>
</feature>
<dbReference type="EMBL" id="JARBJD010000119">
    <property type="protein sequence ID" value="KAK2951403.1"/>
    <property type="molecule type" value="Genomic_DNA"/>
</dbReference>
<evidence type="ECO:0000313" key="3">
    <source>
        <dbReference type="Proteomes" id="UP001281761"/>
    </source>
</evidence>
<gene>
    <name evidence="2" type="ORF">BLNAU_13683</name>
</gene>
<protein>
    <submittedName>
        <fullName evidence="2">Uncharacterized protein</fullName>
    </submittedName>
</protein>
<evidence type="ECO:0000313" key="2">
    <source>
        <dbReference type="EMBL" id="KAK2951403.1"/>
    </source>
</evidence>
<dbReference type="Proteomes" id="UP001281761">
    <property type="component" value="Unassembled WGS sequence"/>
</dbReference>
<sequence>MMTKLCTKISFTGSGDPTSRSNLPQSSLQPLQTLKTQDSSFRLGHCRDSLIPSLPRNPPEIHSFSEANSALKQLDSASSPHKEPRCIFDINKINPSPLLNRVTSFLIYHPAPANRTEDELDHEMAIRVVPKLATLVKKGTYSVHYDFLSFILVLFQRLSLIEQSYLMWICSLSPLLSPLVNPCNIDERTGNSPSASEWMTLAMTDVSLSSLSYISSLIKNMSSFTHSNFVANYNSLVYSLIVLSSFQPACRRQSEPPRLDHWQVEHRVSEKNTNKPTTPCPRPYRSQLNNRRMWNHDRSRMHCRQHQPNYSRQSTRKLTHNHRVDGSGCK</sequence>
<comment type="caution">
    <text evidence="2">The sequence shown here is derived from an EMBL/GenBank/DDBJ whole genome shotgun (WGS) entry which is preliminary data.</text>
</comment>
<name>A0ABQ9XG07_9EUKA</name>
<reference evidence="2 3" key="1">
    <citation type="journal article" date="2022" name="bioRxiv">
        <title>Genomics of Preaxostyla Flagellates Illuminates Evolutionary Transitions and the Path Towards Mitochondrial Loss.</title>
        <authorList>
            <person name="Novak L.V.F."/>
            <person name="Treitli S.C."/>
            <person name="Pyrih J."/>
            <person name="Halakuc P."/>
            <person name="Pipaliya S.V."/>
            <person name="Vacek V."/>
            <person name="Brzon O."/>
            <person name="Soukal P."/>
            <person name="Eme L."/>
            <person name="Dacks J.B."/>
            <person name="Karnkowska A."/>
            <person name="Elias M."/>
            <person name="Hampl V."/>
        </authorList>
    </citation>
    <scope>NUCLEOTIDE SEQUENCE [LARGE SCALE GENOMIC DNA]</scope>
    <source>
        <strain evidence="2">NAU3</strain>
        <tissue evidence="2">Gut</tissue>
    </source>
</reference>
<organism evidence="2 3">
    <name type="scientific">Blattamonas nauphoetae</name>
    <dbReference type="NCBI Taxonomy" id="2049346"/>
    <lineage>
        <taxon>Eukaryota</taxon>
        <taxon>Metamonada</taxon>
        <taxon>Preaxostyla</taxon>
        <taxon>Oxymonadida</taxon>
        <taxon>Blattamonas</taxon>
    </lineage>
</organism>
<accession>A0ABQ9XG07</accession>
<proteinExistence type="predicted"/>
<feature type="region of interest" description="Disordered" evidence="1">
    <location>
        <begin position="301"/>
        <end position="330"/>
    </location>
</feature>